<evidence type="ECO:0000313" key="2">
    <source>
        <dbReference type="EMBL" id="BAT76690.1"/>
    </source>
</evidence>
<keyword evidence="1" id="KW-0812">Transmembrane</keyword>
<dbReference type="AlphaFoldDB" id="A0A0S3R7N2"/>
<name>A0A0S3R7N2_PHAAN</name>
<keyword evidence="3" id="KW-1185">Reference proteome</keyword>
<dbReference type="Proteomes" id="UP000291084">
    <property type="component" value="Chromosome 1"/>
</dbReference>
<accession>A0A0S3R7N2</accession>
<feature type="transmembrane region" description="Helical" evidence="1">
    <location>
        <begin position="38"/>
        <end position="61"/>
    </location>
</feature>
<keyword evidence="1" id="KW-0472">Membrane</keyword>
<evidence type="ECO:0000256" key="1">
    <source>
        <dbReference type="SAM" id="Phobius"/>
    </source>
</evidence>
<evidence type="ECO:0000313" key="3">
    <source>
        <dbReference type="Proteomes" id="UP000291084"/>
    </source>
</evidence>
<dbReference type="EMBL" id="AP015034">
    <property type="protein sequence ID" value="BAT76690.1"/>
    <property type="molecule type" value="Genomic_DNA"/>
</dbReference>
<organism evidence="2 3">
    <name type="scientific">Vigna angularis var. angularis</name>
    <dbReference type="NCBI Taxonomy" id="157739"/>
    <lineage>
        <taxon>Eukaryota</taxon>
        <taxon>Viridiplantae</taxon>
        <taxon>Streptophyta</taxon>
        <taxon>Embryophyta</taxon>
        <taxon>Tracheophyta</taxon>
        <taxon>Spermatophyta</taxon>
        <taxon>Magnoliopsida</taxon>
        <taxon>eudicotyledons</taxon>
        <taxon>Gunneridae</taxon>
        <taxon>Pentapetalae</taxon>
        <taxon>rosids</taxon>
        <taxon>fabids</taxon>
        <taxon>Fabales</taxon>
        <taxon>Fabaceae</taxon>
        <taxon>Papilionoideae</taxon>
        <taxon>50 kb inversion clade</taxon>
        <taxon>NPAAA clade</taxon>
        <taxon>indigoferoid/millettioid clade</taxon>
        <taxon>Phaseoleae</taxon>
        <taxon>Vigna</taxon>
    </lineage>
</organism>
<sequence length="94" mass="10576">MSPNHQTCVLFIFCHFPPTTPSHHPLTLHIFHVLPQSLLITLSVLLFPFCCFLSTTILPYIPYLGNCNNLHTVTLLNMVSSVHQCHTSLATSDF</sequence>
<gene>
    <name evidence="2" type="primary">Vigan.01G473600</name>
    <name evidence="2" type="ORF">VIGAN_01473600</name>
</gene>
<keyword evidence="1" id="KW-1133">Transmembrane helix</keyword>
<protein>
    <submittedName>
        <fullName evidence="2">Uncharacterized protein</fullName>
    </submittedName>
</protein>
<proteinExistence type="predicted"/>
<reference evidence="2 3" key="1">
    <citation type="journal article" date="2015" name="Sci. Rep.">
        <title>The power of single molecule real-time sequencing technology in the de novo assembly of a eukaryotic genome.</title>
        <authorList>
            <person name="Sakai H."/>
            <person name="Naito K."/>
            <person name="Ogiso-Tanaka E."/>
            <person name="Takahashi Y."/>
            <person name="Iseki K."/>
            <person name="Muto C."/>
            <person name="Satou K."/>
            <person name="Teruya K."/>
            <person name="Shiroma A."/>
            <person name="Shimoji M."/>
            <person name="Hirano T."/>
            <person name="Itoh T."/>
            <person name="Kaga A."/>
            <person name="Tomooka N."/>
        </authorList>
    </citation>
    <scope>NUCLEOTIDE SEQUENCE [LARGE SCALE GENOMIC DNA]</scope>
    <source>
        <strain evidence="3">cv. Shumari</strain>
    </source>
</reference>